<organism evidence="3 4">
    <name type="scientific">Actinospica acidithermotolerans</name>
    <dbReference type="NCBI Taxonomy" id="2828514"/>
    <lineage>
        <taxon>Bacteria</taxon>
        <taxon>Bacillati</taxon>
        <taxon>Actinomycetota</taxon>
        <taxon>Actinomycetes</taxon>
        <taxon>Catenulisporales</taxon>
        <taxon>Actinospicaceae</taxon>
        <taxon>Actinospica</taxon>
    </lineage>
</organism>
<proteinExistence type="inferred from homology"/>
<dbReference type="PANTHER" id="PTHR46268:SF6">
    <property type="entry name" value="UNIVERSAL STRESS PROTEIN UP12"/>
    <property type="match status" value="1"/>
</dbReference>
<accession>A0A941EFR8</accession>
<name>A0A941EFR8_9ACTN</name>
<dbReference type="Gene3D" id="3.40.50.620">
    <property type="entry name" value="HUPs"/>
    <property type="match status" value="2"/>
</dbReference>
<feature type="domain" description="UspA" evidence="2">
    <location>
        <begin position="163"/>
        <end position="286"/>
    </location>
</feature>
<keyword evidence="4" id="KW-1185">Reference proteome</keyword>
<reference evidence="3" key="1">
    <citation type="submission" date="2021-04" db="EMBL/GenBank/DDBJ databases">
        <title>Genome based classification of Actinospica acidithermotolerans sp. nov., an actinobacterium isolated from an Indonesian hot spring.</title>
        <authorList>
            <person name="Kusuma A.B."/>
            <person name="Putra K.E."/>
            <person name="Nafisah S."/>
            <person name="Loh J."/>
            <person name="Nouioui I."/>
            <person name="Goodfellow M."/>
        </authorList>
    </citation>
    <scope>NUCLEOTIDE SEQUENCE</scope>
    <source>
        <strain evidence="3">MGRD01-02</strain>
    </source>
</reference>
<evidence type="ECO:0000256" key="1">
    <source>
        <dbReference type="ARBA" id="ARBA00008791"/>
    </source>
</evidence>
<dbReference type="EMBL" id="JAGSOH010000106">
    <property type="protein sequence ID" value="MBR7829928.1"/>
    <property type="molecule type" value="Genomic_DNA"/>
</dbReference>
<evidence type="ECO:0000259" key="2">
    <source>
        <dbReference type="Pfam" id="PF00582"/>
    </source>
</evidence>
<dbReference type="RefSeq" id="WP_212521061.1">
    <property type="nucleotide sequence ID" value="NZ_JAGSOH010000106.1"/>
</dbReference>
<dbReference type="InterPro" id="IPR006015">
    <property type="entry name" value="Universal_stress_UspA"/>
</dbReference>
<evidence type="ECO:0000313" key="3">
    <source>
        <dbReference type="EMBL" id="MBR7829928.1"/>
    </source>
</evidence>
<dbReference type="Pfam" id="PF00582">
    <property type="entry name" value="Usp"/>
    <property type="match status" value="2"/>
</dbReference>
<dbReference type="PRINTS" id="PR01438">
    <property type="entry name" value="UNVRSLSTRESS"/>
</dbReference>
<dbReference type="CDD" id="cd23659">
    <property type="entry name" value="USP_At3g01520-like"/>
    <property type="match status" value="1"/>
</dbReference>
<dbReference type="AlphaFoldDB" id="A0A941EFR8"/>
<sequence>MTEHVPVGRVLVGVDPSRHAARAVDWAAGEAADRRMPLHLIHALGLPTDRAGASIPAEYALAGRSASEVLLAQLADRARRAQPGLNVTTQTSDFGAVETLTGLGGHHDLIVTGTRGHGGFAGLLLGSVSLRTAAHAHCPTVVVRDTPEEAPRAEIVLGVERGQDPAPIRFAFESCARVGARLTVVRAWLSAPSYGGHFLTDQPATEAEHLADVEKLIAGVRAQHPDLQVEIRILRGNAVPSLIDAARGARLVVLGAHRRRAPLSVGVGYVVQGLLAHAETPVAVVPITARGADDEHEH</sequence>
<dbReference type="InterPro" id="IPR014729">
    <property type="entry name" value="Rossmann-like_a/b/a_fold"/>
</dbReference>
<feature type="domain" description="UspA" evidence="2">
    <location>
        <begin position="8"/>
        <end position="144"/>
    </location>
</feature>
<dbReference type="PANTHER" id="PTHR46268">
    <property type="entry name" value="STRESS RESPONSE PROTEIN NHAX"/>
    <property type="match status" value="1"/>
</dbReference>
<gene>
    <name evidence="3" type="ORF">KDK95_26735</name>
</gene>
<protein>
    <submittedName>
        <fullName evidence="3">Universal stress protein</fullName>
    </submittedName>
</protein>
<dbReference type="InterPro" id="IPR006016">
    <property type="entry name" value="UspA"/>
</dbReference>
<comment type="similarity">
    <text evidence="1">Belongs to the universal stress protein A family.</text>
</comment>
<comment type="caution">
    <text evidence="3">The sequence shown here is derived from an EMBL/GenBank/DDBJ whole genome shotgun (WGS) entry which is preliminary data.</text>
</comment>
<dbReference type="SUPFAM" id="SSF52402">
    <property type="entry name" value="Adenine nucleotide alpha hydrolases-like"/>
    <property type="match status" value="2"/>
</dbReference>
<dbReference type="Proteomes" id="UP000676325">
    <property type="component" value="Unassembled WGS sequence"/>
</dbReference>
<evidence type="ECO:0000313" key="4">
    <source>
        <dbReference type="Proteomes" id="UP000676325"/>
    </source>
</evidence>